<comment type="subcellular location">
    <subcellularLocation>
        <location evidence="1">Membrane</location>
        <topology evidence="1">Multi-pass membrane protein</topology>
    </subcellularLocation>
</comment>
<dbReference type="GO" id="GO:0016020">
    <property type="term" value="C:membrane"/>
    <property type="evidence" value="ECO:0007669"/>
    <property type="project" value="UniProtKB-SubCell"/>
</dbReference>
<gene>
    <name evidence="5" type="ORF">EO081_08095</name>
</gene>
<proteinExistence type="predicted"/>
<comment type="caution">
    <text evidence="5">The sequence shown here is derived from an EMBL/GenBank/DDBJ whole genome shotgun (WGS) entry which is preliminary data.</text>
</comment>
<organism evidence="5 6">
    <name type="scientific">Sphingomonas desiccabilis</name>
    <dbReference type="NCBI Taxonomy" id="429134"/>
    <lineage>
        <taxon>Bacteria</taxon>
        <taxon>Pseudomonadati</taxon>
        <taxon>Pseudomonadota</taxon>
        <taxon>Alphaproteobacteria</taxon>
        <taxon>Sphingomonadales</taxon>
        <taxon>Sphingomonadaceae</taxon>
        <taxon>Sphingomonas</taxon>
    </lineage>
</organism>
<evidence type="ECO:0000256" key="3">
    <source>
        <dbReference type="ARBA" id="ARBA00022989"/>
    </source>
</evidence>
<dbReference type="RefSeq" id="WP_129341324.1">
    <property type="nucleotide sequence ID" value="NZ_JACIDD010000001.1"/>
</dbReference>
<keyword evidence="6" id="KW-1185">Reference proteome</keyword>
<reference evidence="5 6" key="1">
    <citation type="submission" date="2019-01" db="EMBL/GenBank/DDBJ databases">
        <title>Sphingomonas mucosissima sp. nov. and Sphingomonas desiccabilis sp. nov., from biological soil crusts in the Colorado Plateau, USA.</title>
        <authorList>
            <person name="Zhu D."/>
        </authorList>
    </citation>
    <scope>NUCLEOTIDE SEQUENCE [LARGE SCALE GENOMIC DNA]</scope>
    <source>
        <strain evidence="5 6">CP1D</strain>
    </source>
</reference>
<dbReference type="InterPro" id="IPR032808">
    <property type="entry name" value="DoxX"/>
</dbReference>
<keyword evidence="2" id="KW-0812">Transmembrane</keyword>
<protein>
    <submittedName>
        <fullName evidence="5">DoxX family protein</fullName>
    </submittedName>
</protein>
<evidence type="ECO:0000256" key="1">
    <source>
        <dbReference type="ARBA" id="ARBA00004141"/>
    </source>
</evidence>
<evidence type="ECO:0000313" key="6">
    <source>
        <dbReference type="Proteomes" id="UP000292347"/>
    </source>
</evidence>
<keyword evidence="3" id="KW-1133">Transmembrane helix</keyword>
<keyword evidence="4" id="KW-0472">Membrane</keyword>
<evidence type="ECO:0000256" key="4">
    <source>
        <dbReference type="ARBA" id="ARBA00023136"/>
    </source>
</evidence>
<sequence>MNEKIDRLLRRPVLAFVARFALTFPFWGSGLSKLINFDAGVAEMAHFGLEPAVAFNLATIVVQLGGSLLIIANRLAWLGAGALAVFTGLTVILVHHFWTMTEEPFRTIAFHTAVEHVGIIGGLLAVTILAAHRDPKRG</sequence>
<dbReference type="EMBL" id="SDPT01000001">
    <property type="protein sequence ID" value="RXZ35556.1"/>
    <property type="molecule type" value="Genomic_DNA"/>
</dbReference>
<evidence type="ECO:0000256" key="2">
    <source>
        <dbReference type="ARBA" id="ARBA00022692"/>
    </source>
</evidence>
<dbReference type="OrthoDB" id="7064507at2"/>
<evidence type="ECO:0000313" key="5">
    <source>
        <dbReference type="EMBL" id="RXZ35556.1"/>
    </source>
</evidence>
<name>A0A4Q2IYH3_9SPHN</name>
<accession>A0A4Q2IYH3</accession>
<dbReference type="AlphaFoldDB" id="A0A4Q2IYH3"/>
<dbReference type="Pfam" id="PF07681">
    <property type="entry name" value="DoxX"/>
    <property type="match status" value="1"/>
</dbReference>
<dbReference type="Proteomes" id="UP000292347">
    <property type="component" value="Unassembled WGS sequence"/>
</dbReference>